<name>D4H7F5_DENA2</name>
<dbReference type="Pfam" id="PF16868">
    <property type="entry name" value="NMT1_3"/>
    <property type="match status" value="1"/>
</dbReference>
<dbReference type="Gene3D" id="3.40.190.10">
    <property type="entry name" value="Periplasmic binding protein-like II"/>
    <property type="match status" value="2"/>
</dbReference>
<dbReference type="AlphaFoldDB" id="D4H7F5"/>
<proteinExistence type="predicted"/>
<evidence type="ECO:0000313" key="3">
    <source>
        <dbReference type="Proteomes" id="UP000002012"/>
    </source>
</evidence>
<dbReference type="NCBIfam" id="TIGR02122">
    <property type="entry name" value="TRAP_TAXI"/>
    <property type="match status" value="1"/>
</dbReference>
<keyword evidence="3" id="KW-1185">Reference proteome</keyword>
<evidence type="ECO:0000313" key="2">
    <source>
        <dbReference type="EMBL" id="ADD67954.1"/>
    </source>
</evidence>
<dbReference type="Proteomes" id="UP000002012">
    <property type="component" value="Chromosome"/>
</dbReference>
<accession>D4H7F5</accession>
<dbReference type="InterPro" id="IPR011852">
    <property type="entry name" value="TRAP_TAXI"/>
</dbReference>
<sequence length="325" mass="34951" precursor="true">MKKLIITLAAVFAVTAVLVAFPASSEAKVYKFSGGPSGGTFQYFASGISQWTNDKKLLDKDKVNVSASAGSTQNVRLISAGRADFGIAYAGDTYLATIGKLSPQDTRKYEGVRAVGYLYGAPAQLIVRADSGINSAADLVGKRVGVGKGGSGAAANAERFFKGMGVWDKMEPQFLGYNNAAAAFSNKQLDAFWVFAGYPTAAVIQAAQQNDIKLINVFTDAETHGVFNEYPFYSSIDIPANTYKGQAEVTKSFQDSALWIASEKVPEDVVYNMIKSVYSKEGLSYLVTIKKTARQMSVEGGTKGTTQLKLHPGAEKFWREMGVIK</sequence>
<dbReference type="InParanoid" id="D4H7F5"/>
<organism evidence="2 3">
    <name type="scientific">Denitrovibrio acetiphilus (strain DSM 12809 / NBRC 114555 / N2460)</name>
    <dbReference type="NCBI Taxonomy" id="522772"/>
    <lineage>
        <taxon>Bacteria</taxon>
        <taxon>Pseudomonadati</taxon>
        <taxon>Deferribacterota</taxon>
        <taxon>Deferribacteres</taxon>
        <taxon>Deferribacterales</taxon>
        <taxon>Geovibrionaceae</taxon>
        <taxon>Denitrovibrio</taxon>
    </lineage>
</organism>
<dbReference type="PANTHER" id="PTHR42941:SF1">
    <property type="entry name" value="SLL1037 PROTEIN"/>
    <property type="match status" value="1"/>
</dbReference>
<dbReference type="CDD" id="cd13520">
    <property type="entry name" value="PBP2_TAXI_TRAP"/>
    <property type="match status" value="1"/>
</dbReference>
<reference evidence="2 3" key="1">
    <citation type="journal article" date="2010" name="Stand. Genomic Sci.">
        <title>Complete genome sequence of Denitrovibrio acetiphilus type strain (N2460).</title>
        <authorList>
            <person name="Kiss H."/>
            <person name="Lang E."/>
            <person name="Lapidus A."/>
            <person name="Copeland A."/>
            <person name="Nolan M."/>
            <person name="Glavina Del Rio T."/>
            <person name="Chen F."/>
            <person name="Lucas S."/>
            <person name="Tice H."/>
            <person name="Cheng J.F."/>
            <person name="Han C."/>
            <person name="Goodwin L."/>
            <person name="Pitluck S."/>
            <person name="Liolios K."/>
            <person name="Pati A."/>
            <person name="Ivanova N."/>
            <person name="Mavromatis K."/>
            <person name="Chen A."/>
            <person name="Palaniappan K."/>
            <person name="Land M."/>
            <person name="Hauser L."/>
            <person name="Chang Y.J."/>
            <person name="Jeffries C.D."/>
            <person name="Detter J.C."/>
            <person name="Brettin T."/>
            <person name="Spring S."/>
            <person name="Rohde M."/>
            <person name="Goker M."/>
            <person name="Woyke T."/>
            <person name="Bristow J."/>
            <person name="Eisen J.A."/>
            <person name="Markowitz V."/>
            <person name="Hugenholtz P."/>
            <person name="Kyrpides N.C."/>
            <person name="Klenk H.P."/>
        </authorList>
    </citation>
    <scope>NUCLEOTIDE SEQUENCE [LARGE SCALE GENOMIC DNA]</scope>
    <source>
        <strain evidence="3">DSM 12809 / NBRC 114555 / N2460</strain>
    </source>
</reference>
<dbReference type="OrthoDB" id="9780180at2"/>
<dbReference type="PaxDb" id="522772-Dacet_1182"/>
<protein>
    <submittedName>
        <fullName evidence="2">TRAP transporter solute receptor, TAXI family</fullName>
    </submittedName>
</protein>
<keyword evidence="2" id="KW-0675">Receptor</keyword>
<gene>
    <name evidence="2" type="ordered locus">Dacet_1182</name>
</gene>
<dbReference type="SUPFAM" id="SSF53850">
    <property type="entry name" value="Periplasmic binding protein-like II"/>
    <property type="match status" value="1"/>
</dbReference>
<keyword evidence="1" id="KW-0732">Signal</keyword>
<dbReference type="EMBL" id="CP001968">
    <property type="protein sequence ID" value="ADD67954.1"/>
    <property type="molecule type" value="Genomic_DNA"/>
</dbReference>
<dbReference type="RefSeq" id="WP_013010476.1">
    <property type="nucleotide sequence ID" value="NC_013943.1"/>
</dbReference>
<dbReference type="KEGG" id="dap:Dacet_1182"/>
<dbReference type="eggNOG" id="COG2358">
    <property type="taxonomic scope" value="Bacteria"/>
</dbReference>
<dbReference type="STRING" id="522772.Dacet_1182"/>
<feature type="chain" id="PRO_5003058293" evidence="1">
    <location>
        <begin position="28"/>
        <end position="325"/>
    </location>
</feature>
<feature type="signal peptide" evidence="1">
    <location>
        <begin position="1"/>
        <end position="27"/>
    </location>
</feature>
<dbReference type="PANTHER" id="PTHR42941">
    <property type="entry name" value="SLL1037 PROTEIN"/>
    <property type="match status" value="1"/>
</dbReference>
<dbReference type="HOGENOM" id="CLU_033215_0_1_0"/>
<evidence type="ECO:0000256" key="1">
    <source>
        <dbReference type="SAM" id="SignalP"/>
    </source>
</evidence>